<evidence type="ECO:0000313" key="2">
    <source>
        <dbReference type="Proteomes" id="UP001231124"/>
    </source>
</evidence>
<proteinExistence type="predicted"/>
<dbReference type="InterPro" id="IPR038570">
    <property type="entry name" value="HicA_sf"/>
</dbReference>
<sequence>MRAAKGSHEIWFSPITGRRFTVPRNTVMVHTANGILRDAGLPEAF</sequence>
<organism evidence="1 2">
    <name type="scientific">Methylobacterium aerolatum</name>
    <dbReference type="NCBI Taxonomy" id="418708"/>
    <lineage>
        <taxon>Bacteria</taxon>
        <taxon>Pseudomonadati</taxon>
        <taxon>Pseudomonadota</taxon>
        <taxon>Alphaproteobacteria</taxon>
        <taxon>Hyphomicrobiales</taxon>
        <taxon>Methylobacteriaceae</taxon>
        <taxon>Methylobacterium</taxon>
    </lineage>
</organism>
<reference evidence="1 2" key="1">
    <citation type="submission" date="2023-07" db="EMBL/GenBank/DDBJ databases">
        <title>Genomic Encyclopedia of Type Strains, Phase IV (KMG-IV): sequencing the most valuable type-strain genomes for metagenomic binning, comparative biology and taxonomic classification.</title>
        <authorList>
            <person name="Goeker M."/>
        </authorList>
    </citation>
    <scope>NUCLEOTIDE SEQUENCE [LARGE SCALE GENOMIC DNA]</scope>
    <source>
        <strain evidence="1 2">DSM 19013</strain>
    </source>
</reference>
<name>A0ABU0HYE7_9HYPH</name>
<gene>
    <name evidence="1" type="ORF">QO012_001005</name>
</gene>
<keyword evidence="2" id="KW-1185">Reference proteome</keyword>
<dbReference type="Proteomes" id="UP001231124">
    <property type="component" value="Unassembled WGS sequence"/>
</dbReference>
<accession>A0ABU0HYE7</accession>
<evidence type="ECO:0000313" key="1">
    <source>
        <dbReference type="EMBL" id="MDQ0446516.1"/>
    </source>
</evidence>
<dbReference type="Gene3D" id="3.30.920.30">
    <property type="entry name" value="Hypothetical protein"/>
    <property type="match status" value="1"/>
</dbReference>
<dbReference type="EMBL" id="JAUSVP010000002">
    <property type="protein sequence ID" value="MDQ0446516.1"/>
    <property type="molecule type" value="Genomic_DNA"/>
</dbReference>
<protein>
    <submittedName>
        <fullName evidence="1">RNA binding protein YcfA (HicA-like mRNA interferase family)</fullName>
    </submittedName>
</protein>
<comment type="caution">
    <text evidence="1">The sequence shown here is derived from an EMBL/GenBank/DDBJ whole genome shotgun (WGS) entry which is preliminary data.</text>
</comment>
<dbReference type="SUPFAM" id="SSF54786">
    <property type="entry name" value="YcfA/nrd intein domain"/>
    <property type="match status" value="1"/>
</dbReference>